<keyword evidence="1" id="KW-0238">DNA-binding</keyword>
<dbReference type="RefSeq" id="WP_213808971.1">
    <property type="nucleotide sequence ID" value="NZ_JAAMFK010000003.1"/>
</dbReference>
<dbReference type="Proteomes" id="UP001519504">
    <property type="component" value="Unassembled WGS sequence"/>
</dbReference>
<keyword evidence="4" id="KW-1185">Reference proteome</keyword>
<dbReference type="Gene3D" id="1.10.260.40">
    <property type="entry name" value="lambda repressor-like DNA-binding domains"/>
    <property type="match status" value="1"/>
</dbReference>
<dbReference type="InterPro" id="IPR001387">
    <property type="entry name" value="Cro/C1-type_HTH"/>
</dbReference>
<dbReference type="CDD" id="cd00093">
    <property type="entry name" value="HTH_XRE"/>
    <property type="match status" value="1"/>
</dbReference>
<dbReference type="SMART" id="SM00530">
    <property type="entry name" value="HTH_XRE"/>
    <property type="match status" value="1"/>
</dbReference>
<dbReference type="SUPFAM" id="SSF47413">
    <property type="entry name" value="lambda repressor-like DNA-binding domains"/>
    <property type="match status" value="1"/>
</dbReference>
<comment type="caution">
    <text evidence="3">The sequence shown here is derived from an EMBL/GenBank/DDBJ whole genome shotgun (WGS) entry which is preliminary data.</text>
</comment>
<proteinExistence type="predicted"/>
<evidence type="ECO:0000313" key="4">
    <source>
        <dbReference type="Proteomes" id="UP001519504"/>
    </source>
</evidence>
<dbReference type="PANTHER" id="PTHR46558">
    <property type="entry name" value="TRACRIPTIONAL REGULATORY PROTEIN-RELATED-RELATED"/>
    <property type="match status" value="1"/>
</dbReference>
<accession>A0ABS5QZT2</accession>
<sequence>MQFSEHLKKARQDKGLTQEQLAQEFHTSRQNISSWENAKTYPNMQDLIRLSDFFGISLDVFLKEDGKVQESLEAAPVKKLLVKLSKRLTYAFLLLLIRDVTSTISAFTNGYASGVTDFVNGVMGIAIFLLVCDSYNIIQDFNDEFGIKVVYPWQRFLNREENREN</sequence>
<feature type="domain" description="HTH cro/C1-type" evidence="2">
    <location>
        <begin position="7"/>
        <end position="61"/>
    </location>
</feature>
<dbReference type="Pfam" id="PF01381">
    <property type="entry name" value="HTH_3"/>
    <property type="match status" value="1"/>
</dbReference>
<dbReference type="PANTHER" id="PTHR46558:SF15">
    <property type="entry name" value="HELIX-TURN-HELIX DOMAIN PROTEIN"/>
    <property type="match status" value="1"/>
</dbReference>
<dbReference type="PROSITE" id="PS50943">
    <property type="entry name" value="HTH_CROC1"/>
    <property type="match status" value="1"/>
</dbReference>
<name>A0ABS5QZT2_9LACO</name>
<protein>
    <submittedName>
        <fullName evidence="3">Helix-turn-helix transcriptional regulator</fullName>
    </submittedName>
</protein>
<evidence type="ECO:0000313" key="3">
    <source>
        <dbReference type="EMBL" id="MBS9338691.1"/>
    </source>
</evidence>
<reference evidence="3 4" key="1">
    <citation type="submission" date="2020-02" db="EMBL/GenBank/DDBJ databases">
        <title>Fructobacillus sp. isolated from paper mulberry of Taiwan.</title>
        <authorList>
            <person name="Lin S.-T."/>
        </authorList>
    </citation>
    <scope>NUCLEOTIDE SEQUENCE [LARGE SCALE GENOMIC DNA]</scope>
    <source>
        <strain evidence="3 4">M2-14</strain>
    </source>
</reference>
<dbReference type="EMBL" id="JAAMFK010000003">
    <property type="protein sequence ID" value="MBS9338691.1"/>
    <property type="molecule type" value="Genomic_DNA"/>
</dbReference>
<gene>
    <name evidence="3" type="ORF">G6R29_03475</name>
</gene>
<dbReference type="InterPro" id="IPR010982">
    <property type="entry name" value="Lambda_DNA-bd_dom_sf"/>
</dbReference>
<evidence type="ECO:0000256" key="1">
    <source>
        <dbReference type="ARBA" id="ARBA00023125"/>
    </source>
</evidence>
<evidence type="ECO:0000259" key="2">
    <source>
        <dbReference type="PROSITE" id="PS50943"/>
    </source>
</evidence>
<organism evidence="3 4">
    <name type="scientific">Fructobacillus broussonetiae</name>
    <dbReference type="NCBI Taxonomy" id="2713173"/>
    <lineage>
        <taxon>Bacteria</taxon>
        <taxon>Bacillati</taxon>
        <taxon>Bacillota</taxon>
        <taxon>Bacilli</taxon>
        <taxon>Lactobacillales</taxon>
        <taxon>Lactobacillaceae</taxon>
        <taxon>Fructobacillus</taxon>
    </lineage>
</organism>